<evidence type="ECO:0000313" key="6">
    <source>
        <dbReference type="Proteomes" id="UP000440367"/>
    </source>
</evidence>
<dbReference type="Gene3D" id="3.20.20.100">
    <property type="entry name" value="NADP-dependent oxidoreductase domain"/>
    <property type="match status" value="1"/>
</dbReference>
<feature type="domain" description="NADP-dependent oxidoreductase" evidence="4">
    <location>
        <begin position="6"/>
        <end position="106"/>
    </location>
</feature>
<keyword evidence="3" id="KW-0560">Oxidoreductase</keyword>
<accession>A0A6A3ZZJ6</accession>
<dbReference type="InterPro" id="IPR036812">
    <property type="entry name" value="NAD(P)_OxRdtase_dom_sf"/>
</dbReference>
<dbReference type="Proteomes" id="UP000440367">
    <property type="component" value="Unassembled WGS sequence"/>
</dbReference>
<keyword evidence="2" id="KW-0521">NADP</keyword>
<dbReference type="Pfam" id="PF00248">
    <property type="entry name" value="Aldo_ket_red"/>
    <property type="match status" value="1"/>
</dbReference>
<dbReference type="InterPro" id="IPR023210">
    <property type="entry name" value="NADP_OxRdtase_dom"/>
</dbReference>
<gene>
    <name evidence="5" type="ORF">PF002_g6884</name>
</gene>
<dbReference type="GO" id="GO:0016491">
    <property type="term" value="F:oxidoreductase activity"/>
    <property type="evidence" value="ECO:0007669"/>
    <property type="project" value="UniProtKB-KW"/>
</dbReference>
<evidence type="ECO:0000313" key="5">
    <source>
        <dbReference type="EMBL" id="KAE9246162.1"/>
    </source>
</evidence>
<dbReference type="InterPro" id="IPR005399">
    <property type="entry name" value="K_chnl_volt-dep_bsu_KCNAB-rel"/>
</dbReference>
<evidence type="ECO:0000256" key="3">
    <source>
        <dbReference type="ARBA" id="ARBA00023002"/>
    </source>
</evidence>
<dbReference type="AlphaFoldDB" id="A0A6A3ZZJ6"/>
<sequence>MEVSDKYTAEAWYELMKLAFENGVNFFDNAEAYGGGLAEKNMGYAIRKGVAEGNKAGPNAQGLSRKHIIEGTKAAFKRLDQEYVDVLFCHRPEPFTPIEETVRAMNYVMDQDWAFY</sequence>
<proteinExistence type="inferred from homology"/>
<dbReference type="SUPFAM" id="SSF51430">
    <property type="entry name" value="NAD(P)-linked oxidoreductase"/>
    <property type="match status" value="1"/>
</dbReference>
<name>A0A6A3ZZJ6_9STRA</name>
<dbReference type="PANTHER" id="PTHR43150:SF2">
    <property type="entry name" value="HYPERKINETIC, ISOFORM M"/>
    <property type="match status" value="1"/>
</dbReference>
<evidence type="ECO:0000256" key="1">
    <source>
        <dbReference type="ARBA" id="ARBA00006515"/>
    </source>
</evidence>
<comment type="similarity">
    <text evidence="1">Belongs to the shaker potassium channel beta subunit family.</text>
</comment>
<protein>
    <recommendedName>
        <fullName evidence="4">NADP-dependent oxidoreductase domain-containing protein</fullName>
    </recommendedName>
</protein>
<evidence type="ECO:0000259" key="4">
    <source>
        <dbReference type="Pfam" id="PF00248"/>
    </source>
</evidence>
<evidence type="ECO:0000256" key="2">
    <source>
        <dbReference type="ARBA" id="ARBA00022857"/>
    </source>
</evidence>
<organism evidence="5 6">
    <name type="scientific">Phytophthora fragariae</name>
    <dbReference type="NCBI Taxonomy" id="53985"/>
    <lineage>
        <taxon>Eukaryota</taxon>
        <taxon>Sar</taxon>
        <taxon>Stramenopiles</taxon>
        <taxon>Oomycota</taxon>
        <taxon>Peronosporomycetes</taxon>
        <taxon>Peronosporales</taxon>
        <taxon>Peronosporaceae</taxon>
        <taxon>Phytophthora</taxon>
    </lineage>
</organism>
<dbReference type="EMBL" id="QXGD01000246">
    <property type="protein sequence ID" value="KAE9246162.1"/>
    <property type="molecule type" value="Genomic_DNA"/>
</dbReference>
<comment type="caution">
    <text evidence="5">The sequence shown here is derived from an EMBL/GenBank/DDBJ whole genome shotgun (WGS) entry which is preliminary data.</text>
</comment>
<dbReference type="PANTHER" id="PTHR43150">
    <property type="entry name" value="HYPERKINETIC, ISOFORM M"/>
    <property type="match status" value="1"/>
</dbReference>
<reference evidence="5 6" key="1">
    <citation type="submission" date="2018-08" db="EMBL/GenBank/DDBJ databases">
        <title>Genomic investigation of the strawberry pathogen Phytophthora fragariae indicates pathogenicity is determined by transcriptional variation in three key races.</title>
        <authorList>
            <person name="Adams T.M."/>
            <person name="Armitage A.D."/>
            <person name="Sobczyk M.K."/>
            <person name="Bates H.J."/>
            <person name="Dunwell J.M."/>
            <person name="Nellist C.F."/>
            <person name="Harrison R.J."/>
        </authorList>
    </citation>
    <scope>NUCLEOTIDE SEQUENCE [LARGE SCALE GENOMIC DNA]</scope>
    <source>
        <strain evidence="5 6">BC-1</strain>
    </source>
</reference>